<dbReference type="InterPro" id="IPR008861">
    <property type="entry name" value="GpX-like"/>
</dbReference>
<dbReference type="EMBL" id="CP039923">
    <property type="protein sequence ID" value="QCL96059.1"/>
    <property type="molecule type" value="Genomic_DNA"/>
</dbReference>
<dbReference type="Pfam" id="PF05489">
    <property type="entry name" value="Phage_tail_X"/>
    <property type="match status" value="1"/>
</dbReference>
<proteinExistence type="predicted"/>
<reference evidence="1 2" key="1">
    <citation type="submission" date="2019-04" db="EMBL/GenBank/DDBJ databases">
        <title>Complete genome sequence of Agrobacterium tumefaciens CFBP7129.</title>
        <authorList>
            <person name="Haryono M."/>
            <person name="Lin Y.-C."/>
            <person name="Lai E.-M."/>
            <person name="Kuo C.-H."/>
        </authorList>
    </citation>
    <scope>NUCLEOTIDE SEQUENCE [LARGE SCALE GENOMIC DNA]</scope>
    <source>
        <strain evidence="1 2">CFBP7129</strain>
    </source>
</reference>
<organism evidence="1 2">
    <name type="scientific">Agrobacterium tumefaciens</name>
    <dbReference type="NCBI Taxonomy" id="358"/>
    <lineage>
        <taxon>Bacteria</taxon>
        <taxon>Pseudomonadati</taxon>
        <taxon>Pseudomonadota</taxon>
        <taxon>Alphaproteobacteria</taxon>
        <taxon>Hyphomicrobiales</taxon>
        <taxon>Rhizobiaceae</taxon>
        <taxon>Rhizobium/Agrobacterium group</taxon>
        <taxon>Agrobacterium</taxon>
        <taxon>Agrobacterium tumefaciens complex</taxon>
    </lineage>
</organism>
<dbReference type="RefSeq" id="WP_111817410.1">
    <property type="nucleotide sequence ID" value="NZ_CP039923.1"/>
</dbReference>
<accession>A0A4D7YYK7</accession>
<dbReference type="Proteomes" id="UP000298649">
    <property type="component" value="Chromosome linear"/>
</dbReference>
<evidence type="ECO:0000313" key="1">
    <source>
        <dbReference type="EMBL" id="QCL96059.1"/>
    </source>
</evidence>
<sequence>MSNTYITRQGETVDLACLAHYGRTEKVVEAVLEANPGLAALGVVLPLGTSIIMPAMPSITTQPRLVSLWD</sequence>
<evidence type="ECO:0000313" key="2">
    <source>
        <dbReference type="Proteomes" id="UP000298649"/>
    </source>
</evidence>
<protein>
    <submittedName>
        <fullName evidence="1">Phage tail protein</fullName>
    </submittedName>
</protein>
<dbReference type="AlphaFoldDB" id="A0A4D7YYK7"/>
<gene>
    <name evidence="1" type="ORF">CFBP7129_17470</name>
</gene>
<name>A0A4D7YYK7_AGRTU</name>